<evidence type="ECO:0000313" key="4">
    <source>
        <dbReference type="Proteomes" id="UP001341281"/>
    </source>
</evidence>
<dbReference type="SMART" id="SM01157">
    <property type="entry name" value="DUF1719"/>
    <property type="match status" value="1"/>
</dbReference>
<evidence type="ECO:0000313" key="3">
    <source>
        <dbReference type="EMBL" id="WVZ50763.1"/>
    </source>
</evidence>
<proteinExistence type="predicted"/>
<dbReference type="AlphaFoldDB" id="A0AAQ3SJE9"/>
<feature type="compositionally biased region" description="Basic and acidic residues" evidence="2">
    <location>
        <begin position="73"/>
        <end position="86"/>
    </location>
</feature>
<keyword evidence="4" id="KW-1185">Reference proteome</keyword>
<dbReference type="EMBL" id="CP144745">
    <property type="protein sequence ID" value="WVZ50763.1"/>
    <property type="molecule type" value="Genomic_DNA"/>
</dbReference>
<accession>A0AAQ3SJE9</accession>
<dbReference type="InterPro" id="IPR013181">
    <property type="entry name" value="DUF1719"/>
</dbReference>
<organism evidence="3 4">
    <name type="scientific">Paspalum notatum var. saurae</name>
    <dbReference type="NCBI Taxonomy" id="547442"/>
    <lineage>
        <taxon>Eukaryota</taxon>
        <taxon>Viridiplantae</taxon>
        <taxon>Streptophyta</taxon>
        <taxon>Embryophyta</taxon>
        <taxon>Tracheophyta</taxon>
        <taxon>Spermatophyta</taxon>
        <taxon>Magnoliopsida</taxon>
        <taxon>Liliopsida</taxon>
        <taxon>Poales</taxon>
        <taxon>Poaceae</taxon>
        <taxon>PACMAD clade</taxon>
        <taxon>Panicoideae</taxon>
        <taxon>Andropogonodae</taxon>
        <taxon>Paspaleae</taxon>
        <taxon>Paspalinae</taxon>
        <taxon>Paspalum</taxon>
    </lineage>
</organism>
<gene>
    <name evidence="3" type="ORF">U9M48_001988</name>
</gene>
<feature type="region of interest" description="Disordered" evidence="2">
    <location>
        <begin position="54"/>
        <end position="86"/>
    </location>
</feature>
<dbReference type="PANTHER" id="PTHR33377:SF74">
    <property type="entry name" value="OS07G0121000 PROTEIN"/>
    <property type="match status" value="1"/>
</dbReference>
<sequence length="582" mass="65230">MTIELLKRYMNPVIAAIHLAKKKKIHAFIRHSMARMVNMKLDATVTLYPAEPPAGRSRWAPASSAGPGPAEARGVDADEQQQRQHEVVYGSCQIQGEVPGQVRCQGAHGEAGDGAHQAGGRPGTSQRWSVTSAPLLRWRSKLKRAAQECDHTMRRCRQRLQEEEEEAAQREVRISSFPQRIAHAARSLVSSIFDRGSSDELRGPAIRRFERFAEGAGEFLRYMELGGTPRRPYIFFDALVRHLLAGEGTKRCFPFSPPEHGNGMEGVLVILLEDGYVPENNFMLSLILRLSESTDVVGVMMPAAVYSSSPELSSRDHQDEGHPATNVGLVLPPDAYVYGRIEHQDNFYTASSKWFRPNPLYNVRDKITTMRRATLMEGTAPPSEPLPCRQTCYSHPSWSNRQRAAVVVDGQTCRPTRGGLPYLKLGVQFWPHASCEDAVGASATEMINGEARGLYSNICFQELLDNILLRKAVHYLRGSAAAASYQMRWRSKHGHAYLQAEKASWRRATTRKVMGERRQKRSRPGKKVQAWTSGIDEFMSSWIAHEPAQLQALAVDWTQKQERLLLKTNPCIHDCPIMSLVP</sequence>
<feature type="compositionally biased region" description="Low complexity" evidence="2">
    <location>
        <begin position="54"/>
        <end position="72"/>
    </location>
</feature>
<dbReference type="Pfam" id="PF08224">
    <property type="entry name" value="DUF1719"/>
    <property type="match status" value="1"/>
</dbReference>
<keyword evidence="1" id="KW-0175">Coiled coil</keyword>
<dbReference type="Proteomes" id="UP001341281">
    <property type="component" value="Chromosome 01"/>
</dbReference>
<evidence type="ECO:0000256" key="2">
    <source>
        <dbReference type="SAM" id="MobiDB-lite"/>
    </source>
</evidence>
<name>A0AAQ3SJE9_PASNO</name>
<feature type="region of interest" description="Disordered" evidence="2">
    <location>
        <begin position="104"/>
        <end position="129"/>
    </location>
</feature>
<dbReference type="PANTHER" id="PTHR33377">
    <property type="entry name" value="OS10G0134700 PROTEIN-RELATED"/>
    <property type="match status" value="1"/>
</dbReference>
<reference evidence="3 4" key="1">
    <citation type="submission" date="2024-02" db="EMBL/GenBank/DDBJ databases">
        <title>High-quality chromosome-scale genome assembly of Pensacola bahiagrass (Paspalum notatum Flugge var. saurae).</title>
        <authorList>
            <person name="Vega J.M."/>
            <person name="Podio M."/>
            <person name="Orjuela J."/>
            <person name="Siena L.A."/>
            <person name="Pessino S.C."/>
            <person name="Combes M.C."/>
            <person name="Mariac C."/>
            <person name="Albertini E."/>
            <person name="Pupilli F."/>
            <person name="Ortiz J.P.A."/>
            <person name="Leblanc O."/>
        </authorList>
    </citation>
    <scope>NUCLEOTIDE SEQUENCE [LARGE SCALE GENOMIC DNA]</scope>
    <source>
        <strain evidence="3">R1</strain>
        <tissue evidence="3">Leaf</tissue>
    </source>
</reference>
<protein>
    <submittedName>
        <fullName evidence="3">Uncharacterized protein</fullName>
    </submittedName>
</protein>
<evidence type="ECO:0000256" key="1">
    <source>
        <dbReference type="SAM" id="Coils"/>
    </source>
</evidence>
<feature type="coiled-coil region" evidence="1">
    <location>
        <begin position="146"/>
        <end position="173"/>
    </location>
</feature>